<dbReference type="PANTHER" id="PTHR16276">
    <property type="entry name" value="PENTATRICOPEPTIDE REPEAT DOMAIN-CONTAINING PROTEIN 3"/>
    <property type="match status" value="1"/>
</dbReference>
<reference evidence="1" key="1">
    <citation type="submission" date="2025-08" db="UniProtKB">
        <authorList>
            <consortium name="Ensembl"/>
        </authorList>
    </citation>
    <scope>IDENTIFICATION</scope>
</reference>
<dbReference type="Ensembl" id="ENSEBUT00000002283.1">
    <property type="protein sequence ID" value="ENSEBUP00000001939.1"/>
    <property type="gene ID" value="ENSEBUG00000001574.1"/>
</dbReference>
<dbReference type="Proteomes" id="UP000694388">
    <property type="component" value="Unplaced"/>
</dbReference>
<dbReference type="InterPro" id="IPR037387">
    <property type="entry name" value="PTCD3"/>
</dbReference>
<protein>
    <recommendedName>
        <fullName evidence="3">Pentatricopeptide repeat-containing protein</fullName>
    </recommendedName>
</protein>
<dbReference type="AlphaFoldDB" id="A0A8C4NBN7"/>
<dbReference type="GO" id="GO:0019843">
    <property type="term" value="F:rRNA binding"/>
    <property type="evidence" value="ECO:0007669"/>
    <property type="project" value="InterPro"/>
</dbReference>
<reference evidence="1" key="2">
    <citation type="submission" date="2025-09" db="UniProtKB">
        <authorList>
            <consortium name="Ensembl"/>
        </authorList>
    </citation>
    <scope>IDENTIFICATION</scope>
</reference>
<dbReference type="GO" id="GO:0043024">
    <property type="term" value="F:ribosomal small subunit binding"/>
    <property type="evidence" value="ECO:0007669"/>
    <property type="project" value="InterPro"/>
</dbReference>
<proteinExistence type="predicted"/>
<dbReference type="GO" id="GO:0032543">
    <property type="term" value="P:mitochondrial translation"/>
    <property type="evidence" value="ECO:0007669"/>
    <property type="project" value="InterPro"/>
</dbReference>
<keyword evidence="2" id="KW-1185">Reference proteome</keyword>
<organism evidence="1 2">
    <name type="scientific">Eptatretus burgeri</name>
    <name type="common">Inshore hagfish</name>
    <dbReference type="NCBI Taxonomy" id="7764"/>
    <lineage>
        <taxon>Eukaryota</taxon>
        <taxon>Metazoa</taxon>
        <taxon>Chordata</taxon>
        <taxon>Craniata</taxon>
        <taxon>Vertebrata</taxon>
        <taxon>Cyclostomata</taxon>
        <taxon>Myxini</taxon>
        <taxon>Myxiniformes</taxon>
        <taxon>Myxinidae</taxon>
        <taxon>Eptatretinae</taxon>
        <taxon>Eptatretus</taxon>
    </lineage>
</organism>
<name>A0A8C4NBN7_EPTBU</name>
<evidence type="ECO:0000313" key="1">
    <source>
        <dbReference type="Ensembl" id="ENSEBUP00000001939.1"/>
    </source>
</evidence>
<dbReference type="GO" id="GO:0005739">
    <property type="term" value="C:mitochondrion"/>
    <property type="evidence" value="ECO:0007669"/>
    <property type="project" value="InterPro"/>
</dbReference>
<accession>A0A8C4NBN7</accession>
<evidence type="ECO:0000313" key="2">
    <source>
        <dbReference type="Proteomes" id="UP000694388"/>
    </source>
</evidence>
<evidence type="ECO:0008006" key="3">
    <source>
        <dbReference type="Google" id="ProtNLM"/>
    </source>
</evidence>
<dbReference type="PANTHER" id="PTHR16276:SF1">
    <property type="entry name" value="SMALL RIBOSOMAL SUBUNIT PROTEIN MS39"/>
    <property type="match status" value="1"/>
</dbReference>
<sequence length="167" mass="18376">MVGFFSPLKALQRIPILQLQVVFAECAREIRTYVTGSLQNAIRIPLAWQGSMPEHLALLLLRAGSINEAWEALQLCKTYNLVPSNAVLLEMLEVLRKGGRVDLLVPIATFVSTFGLSGIEEIGAAMHDGFDLSPNQKEQLQRLGMDLLMSDITSDSNSDSDSESDQD</sequence>